<dbReference type="AlphaFoldDB" id="A0A154KVI7"/>
<dbReference type="GO" id="GO:0055085">
    <property type="term" value="P:transmembrane transport"/>
    <property type="evidence" value="ECO:0007669"/>
    <property type="project" value="InterPro"/>
</dbReference>
<keyword evidence="3" id="KW-0479">Metal-binding</keyword>
<organism evidence="5 8">
    <name type="scientific">Thalassospira xiamenensis</name>
    <dbReference type="NCBI Taxonomy" id="220697"/>
    <lineage>
        <taxon>Bacteria</taxon>
        <taxon>Pseudomonadati</taxon>
        <taxon>Pseudomonadota</taxon>
        <taxon>Alphaproteobacteria</taxon>
        <taxon>Rhodospirillales</taxon>
        <taxon>Thalassospiraceae</taxon>
        <taxon>Thalassospira</taxon>
    </lineage>
</organism>
<sequence>MKRRQFLTGASMAAGAFAASSVAPSIAKADEQIHWRMVMPWPKGTPGLGANGEKFAERVTKMSGGRLKITVYGAGELVPAFECMDAVEQGVAELAHGTPYYWAGKDAGVNFFSTIPFGLMGWELSGWLRFGGGQELWDELYAQFNVKPFAAGNTGLQAGGWFNKEINTVEDIKGIKMRYAGIGGEAMRRLGANVTMLPAAEILPAMQSGAIDAAEWVGPWNDYAFGLTQVGKYYYTPAFAEPGTGIEVFVNKDKFAELPEDLQEIFAVAAQANLEQTLADFTFHNIQSYQAVLAKGAEIRHFSDDVIAALATEVKAAVKEIADQNELNGRIHASYMDFVKKAAPYGKEFEATGLLQRANVWADA</sequence>
<dbReference type="InterPro" id="IPR026289">
    <property type="entry name" value="SBP_TakP-like"/>
</dbReference>
<dbReference type="InterPro" id="IPR006311">
    <property type="entry name" value="TAT_signal"/>
</dbReference>
<dbReference type="Pfam" id="PF03480">
    <property type="entry name" value="DctP"/>
    <property type="match status" value="1"/>
</dbReference>
<evidence type="ECO:0000256" key="4">
    <source>
        <dbReference type="SAM" id="SignalP"/>
    </source>
</evidence>
<dbReference type="Proteomes" id="UP000219068">
    <property type="component" value="Unassembled WGS sequence"/>
</dbReference>
<gene>
    <name evidence="6" type="ORF">SAMN05428964_10418</name>
    <name evidence="5" type="ORF">TH44_22775</name>
</gene>
<reference evidence="5 8" key="1">
    <citation type="submission" date="2014-07" db="EMBL/GenBank/DDBJ databases">
        <title>Draft genome sequence of Thalassospira xiamenensis IB13.</title>
        <authorList>
            <person name="Lai Q."/>
            <person name="Shao Z."/>
        </authorList>
    </citation>
    <scope>NUCLEOTIDE SEQUENCE [LARGE SCALE GENOMIC DNA]</scope>
    <source>
        <strain evidence="5 8">IB13</strain>
    </source>
</reference>
<evidence type="ECO:0000313" key="6">
    <source>
        <dbReference type="EMBL" id="SOC23230.1"/>
    </source>
</evidence>
<evidence type="ECO:0000313" key="8">
    <source>
        <dbReference type="Proteomes" id="UP000252266"/>
    </source>
</evidence>
<dbReference type="CDD" id="cd13604">
    <property type="entry name" value="PBP2_TRAP_ketoacid_lactate_like"/>
    <property type="match status" value="1"/>
</dbReference>
<dbReference type="RefSeq" id="WP_062951431.1">
    <property type="nucleotide sequence ID" value="NZ_JALLPZ010000003.1"/>
</dbReference>
<feature type="chain" id="PRO_5015051454" evidence="4">
    <location>
        <begin position="19"/>
        <end position="364"/>
    </location>
</feature>
<feature type="signal peptide" evidence="4">
    <location>
        <begin position="1"/>
        <end position="18"/>
    </location>
</feature>
<dbReference type="InterPro" id="IPR038404">
    <property type="entry name" value="TRAP_DctP_sf"/>
</dbReference>
<evidence type="ECO:0000256" key="1">
    <source>
        <dbReference type="ARBA" id="ARBA00022729"/>
    </source>
</evidence>
<protein>
    <submittedName>
        <fullName evidence="5">ABC transporter substrate-binding protein</fullName>
    </submittedName>
    <submittedName>
        <fullName evidence="6">TRAP-type mannitol/chloroaromatic compound transport system, substrate-binding protein</fullName>
    </submittedName>
</protein>
<evidence type="ECO:0000313" key="7">
    <source>
        <dbReference type="Proteomes" id="UP000219068"/>
    </source>
</evidence>
<dbReference type="Gene3D" id="3.40.190.170">
    <property type="entry name" value="Bacterial extracellular solute-binding protein, family 7"/>
    <property type="match status" value="1"/>
</dbReference>
<evidence type="ECO:0000256" key="2">
    <source>
        <dbReference type="PIRSR" id="PIRSR039026-1"/>
    </source>
</evidence>
<accession>A0A154KVI7</accession>
<dbReference type="Proteomes" id="UP000252266">
    <property type="component" value="Unassembled WGS sequence"/>
</dbReference>
<name>A0A154KVI7_9PROT</name>
<keyword evidence="1 4" id="KW-0732">Signal</keyword>
<feature type="binding site" evidence="3">
    <location>
        <position position="215"/>
    </location>
    <ligand>
        <name>substrate</name>
    </ligand>
</feature>
<dbReference type="Gene3D" id="3.40.190.10">
    <property type="entry name" value="Periplasmic binding protein-like II"/>
    <property type="match status" value="1"/>
</dbReference>
<dbReference type="PROSITE" id="PS51318">
    <property type="entry name" value="TAT"/>
    <property type="match status" value="1"/>
</dbReference>
<feature type="binding site" evidence="2">
    <location>
        <position position="178"/>
    </location>
    <ligand>
        <name>substrate</name>
    </ligand>
</feature>
<dbReference type="GO" id="GO:0031317">
    <property type="term" value="C:tripartite ATP-independent periplasmic transporter complex"/>
    <property type="evidence" value="ECO:0007669"/>
    <property type="project" value="InterPro"/>
</dbReference>
<dbReference type="PANTHER" id="PTHR33376">
    <property type="match status" value="1"/>
</dbReference>
<dbReference type="PIRSF" id="PIRSF039026">
    <property type="entry name" value="SiaP"/>
    <property type="match status" value="1"/>
</dbReference>
<dbReference type="EMBL" id="JPWJ01000019">
    <property type="protein sequence ID" value="RCK44143.1"/>
    <property type="molecule type" value="Genomic_DNA"/>
</dbReference>
<evidence type="ECO:0000313" key="5">
    <source>
        <dbReference type="EMBL" id="RCK44143.1"/>
    </source>
</evidence>
<feature type="binding site" evidence="3">
    <location>
        <position position="216"/>
    </location>
    <ligand>
        <name>Na(+)</name>
        <dbReference type="ChEBI" id="CHEBI:29101"/>
    </ligand>
</feature>
<dbReference type="GO" id="GO:0046872">
    <property type="term" value="F:metal ion binding"/>
    <property type="evidence" value="ECO:0007669"/>
    <property type="project" value="UniProtKB-KW"/>
</dbReference>
<feature type="binding site" evidence="3">
    <location>
        <position position="241"/>
    </location>
    <ligand>
        <name>substrate</name>
    </ligand>
</feature>
<dbReference type="NCBIfam" id="NF037995">
    <property type="entry name" value="TRAP_S1"/>
    <property type="match status" value="1"/>
</dbReference>
<dbReference type="EMBL" id="OBMM01000004">
    <property type="protein sequence ID" value="SOC23230.1"/>
    <property type="molecule type" value="Genomic_DNA"/>
</dbReference>
<dbReference type="PANTHER" id="PTHR33376:SF5">
    <property type="entry name" value="EXTRACYTOPLASMIC SOLUTE RECEPTOR PROTEIN"/>
    <property type="match status" value="1"/>
</dbReference>
<proteinExistence type="predicted"/>
<dbReference type="SUPFAM" id="SSF53850">
    <property type="entry name" value="Periplasmic binding protein-like II"/>
    <property type="match status" value="1"/>
</dbReference>
<feature type="binding site" evidence="2">
    <location>
        <position position="157"/>
    </location>
    <ligand>
        <name>substrate</name>
    </ligand>
</feature>
<evidence type="ECO:0000256" key="3">
    <source>
        <dbReference type="PIRSR" id="PIRSR039026-2"/>
    </source>
</evidence>
<dbReference type="InterPro" id="IPR018389">
    <property type="entry name" value="DctP_fam"/>
</dbReference>
<reference evidence="6 7" key="2">
    <citation type="submission" date="2017-08" db="EMBL/GenBank/DDBJ databases">
        <authorList>
            <person name="de Groot N.N."/>
        </authorList>
    </citation>
    <scope>NUCLEOTIDE SEQUENCE [LARGE SCALE GENOMIC DNA]</scope>
    <source>
        <strain evidence="6 7">USBA 78</strain>
    </source>
</reference>